<dbReference type="RefSeq" id="WP_332082123.1">
    <property type="nucleotide sequence ID" value="NZ_JAZHYN010000031.1"/>
</dbReference>
<keyword evidence="2" id="KW-1185">Reference proteome</keyword>
<dbReference type="Proteomes" id="UP001350748">
    <property type="component" value="Unassembled WGS sequence"/>
</dbReference>
<comment type="caution">
    <text evidence="1">The sequence shown here is derived from an EMBL/GenBank/DDBJ whole genome shotgun (WGS) entry which is preliminary data.</text>
</comment>
<dbReference type="EMBL" id="JAZHYN010000031">
    <property type="protein sequence ID" value="MEF3367092.1"/>
    <property type="molecule type" value="Genomic_DNA"/>
</dbReference>
<proteinExistence type="predicted"/>
<name>A0ABU7XJ72_9HYPH</name>
<accession>A0ABU7XJ72</accession>
<protein>
    <submittedName>
        <fullName evidence="1">Uncharacterized protein</fullName>
    </submittedName>
</protein>
<evidence type="ECO:0000313" key="2">
    <source>
        <dbReference type="Proteomes" id="UP001350748"/>
    </source>
</evidence>
<sequence>MATQTDIWRAAWIIAEQYGEEGVGFAAQMAQSFESGGKVDAQKAWLSIMEKVEALTTDKQLALPSRKAH</sequence>
<organism evidence="1 2">
    <name type="scientific">Methylocystis borbori</name>
    <dbReference type="NCBI Taxonomy" id="3118750"/>
    <lineage>
        <taxon>Bacteria</taxon>
        <taxon>Pseudomonadati</taxon>
        <taxon>Pseudomonadota</taxon>
        <taxon>Alphaproteobacteria</taxon>
        <taxon>Hyphomicrobiales</taxon>
        <taxon>Methylocystaceae</taxon>
        <taxon>Methylocystis</taxon>
    </lineage>
</organism>
<gene>
    <name evidence="1" type="ORF">V3H18_11165</name>
</gene>
<reference evidence="1 2" key="1">
    <citation type="submission" date="2024-02" db="EMBL/GenBank/DDBJ databases">
        <authorList>
            <person name="Grouzdev D."/>
        </authorList>
    </citation>
    <scope>NUCLEOTIDE SEQUENCE [LARGE SCALE GENOMIC DNA]</scope>
    <source>
        <strain evidence="1 2">9N</strain>
    </source>
</reference>
<evidence type="ECO:0000313" key="1">
    <source>
        <dbReference type="EMBL" id="MEF3367092.1"/>
    </source>
</evidence>